<comment type="subcellular location">
    <subcellularLocation>
        <location evidence="1">Nucleus</location>
    </subcellularLocation>
</comment>
<feature type="domain" description="Chromo" evidence="4">
    <location>
        <begin position="174"/>
        <end position="234"/>
    </location>
</feature>
<dbReference type="RefSeq" id="XP_021337878.1">
    <property type="nucleotide sequence ID" value="XM_021482701.1"/>
</dbReference>
<dbReference type="InterPro" id="IPR023780">
    <property type="entry name" value="Chromo_domain"/>
</dbReference>
<dbReference type="PROSITE" id="PS00598">
    <property type="entry name" value="CHROMO_1"/>
    <property type="match status" value="1"/>
</dbReference>
<accession>A0A1N6LY77</accession>
<evidence type="ECO:0000259" key="4">
    <source>
        <dbReference type="PROSITE" id="PS50013"/>
    </source>
</evidence>
<dbReference type="CDD" id="cd00024">
    <property type="entry name" value="CD_CSD"/>
    <property type="match status" value="2"/>
</dbReference>
<dbReference type="EMBL" id="LN871599">
    <property type="protein sequence ID" value="SIO73821.1"/>
    <property type="molecule type" value="Genomic_DNA"/>
</dbReference>
<evidence type="ECO:0000256" key="3">
    <source>
        <dbReference type="SAM" id="MobiDB-lite"/>
    </source>
</evidence>
<reference evidence="5 6" key="1">
    <citation type="journal article" date="2012" name="Nucleic Acids Res.">
        <title>Sequencing of the smallest Apicomplexan genome from the human pathogen Babesia microti.</title>
        <authorList>
            <person name="Cornillot E."/>
            <person name="Hadj-Kaddour K."/>
            <person name="Dassouli A."/>
            <person name="Noel B."/>
            <person name="Ranwez V."/>
            <person name="Vacherie B."/>
            <person name="Augagneur Y."/>
            <person name="Bres V."/>
            <person name="Duclos A."/>
            <person name="Randazzo S."/>
            <person name="Carcy B."/>
            <person name="Debierre-Grockiego F."/>
            <person name="Delbecq S."/>
            <person name="Moubri-Menage K."/>
            <person name="Shams-Eldin H."/>
            <person name="Usmani-Brown S."/>
            <person name="Bringaud F."/>
            <person name="Wincker P."/>
            <person name="Vivares C.P."/>
            <person name="Schwarz R.T."/>
            <person name="Schetters T.P."/>
            <person name="Krause P.J."/>
            <person name="Gorenflot A."/>
            <person name="Berry V."/>
            <person name="Barbe V."/>
            <person name="Ben Mamoun C."/>
        </authorList>
    </citation>
    <scope>NUCLEOTIDE SEQUENCE [LARGE SCALE GENOMIC DNA]</scope>
    <source>
        <strain evidence="5 6">RI</strain>
    </source>
</reference>
<feature type="compositionally biased region" description="Basic and acidic residues" evidence="3">
    <location>
        <begin position="107"/>
        <end position="129"/>
    </location>
</feature>
<dbReference type="InterPro" id="IPR017984">
    <property type="entry name" value="Chromo_dom_subgr"/>
</dbReference>
<feature type="compositionally biased region" description="Basic residues" evidence="3">
    <location>
        <begin position="81"/>
        <end position="91"/>
    </location>
</feature>
<keyword evidence="2" id="KW-0539">Nucleus</keyword>
<dbReference type="PRINTS" id="PR00504">
    <property type="entry name" value="CHROMODOMAIN"/>
</dbReference>
<dbReference type="InterPro" id="IPR016197">
    <property type="entry name" value="Chromo-like_dom_sf"/>
</dbReference>
<feature type="domain" description="Chromo" evidence="4">
    <location>
        <begin position="23"/>
        <end position="85"/>
    </location>
</feature>
<evidence type="ECO:0000313" key="5">
    <source>
        <dbReference type="EMBL" id="SIO73821.1"/>
    </source>
</evidence>
<dbReference type="Gene3D" id="2.40.50.40">
    <property type="match status" value="2"/>
</dbReference>
<feature type="region of interest" description="Disordered" evidence="3">
    <location>
        <begin position="76"/>
        <end position="151"/>
    </location>
</feature>
<dbReference type="GeneID" id="24426340"/>
<feature type="compositionally biased region" description="Polar residues" evidence="3">
    <location>
        <begin position="132"/>
        <end position="148"/>
    </location>
</feature>
<sequence>MVNKRCRSPKISPFDDEEEEDEYEVENLIDIKYVKGKPLFLVKWKGFPDDDNTWEPEQNLTNLPLFAAKMASMKEAYNGKSKNRKGNKVKPKVMDENTISSQISPKISDKEPEVDDKNDYDYQEPDNKRHSAYSSRKTENNNINNSGQKKVKNDAWVPVLTADGPLNDPPDEAVEVEDLLDYKPKGRKDFYLVRWKGDWEDSWEPRHNLLIVGDLMKKMTELKTRYLQVYGPGDMEDEALVSILSIRITGEATLSAVVVETSRESETKTLLPLQEVRQRWPQQLLDFLLARLRLRPSIEQSSDNSPVQRGVSK</sequence>
<dbReference type="PANTHER" id="PTHR22812">
    <property type="entry name" value="CHROMOBOX PROTEIN"/>
    <property type="match status" value="1"/>
</dbReference>
<evidence type="ECO:0000256" key="1">
    <source>
        <dbReference type="ARBA" id="ARBA00004123"/>
    </source>
</evidence>
<name>A0A1N6LY77_BABMR</name>
<dbReference type="SMART" id="SM00298">
    <property type="entry name" value="CHROMO"/>
    <property type="match status" value="2"/>
</dbReference>
<dbReference type="Pfam" id="PF00385">
    <property type="entry name" value="Chromo"/>
    <property type="match status" value="1"/>
</dbReference>
<organism evidence="5 6">
    <name type="scientific">Babesia microti (strain RI)</name>
    <dbReference type="NCBI Taxonomy" id="1133968"/>
    <lineage>
        <taxon>Eukaryota</taxon>
        <taxon>Sar</taxon>
        <taxon>Alveolata</taxon>
        <taxon>Apicomplexa</taxon>
        <taxon>Aconoidasida</taxon>
        <taxon>Piroplasmida</taxon>
        <taxon>Babesiidae</taxon>
        <taxon>Babesia</taxon>
    </lineage>
</organism>
<dbReference type="InterPro" id="IPR000953">
    <property type="entry name" value="Chromo/chromo_shadow_dom"/>
</dbReference>
<keyword evidence="6" id="KW-1185">Reference proteome</keyword>
<protein>
    <submittedName>
        <fullName evidence="5">Heterochromatin protein 1 (HP1)</fullName>
    </submittedName>
</protein>
<evidence type="ECO:0000313" key="6">
    <source>
        <dbReference type="Proteomes" id="UP000002899"/>
    </source>
</evidence>
<dbReference type="InterPro" id="IPR051219">
    <property type="entry name" value="Heterochromatin_chromo-domain"/>
</dbReference>
<dbReference type="OrthoDB" id="1918685at2759"/>
<reference evidence="5 6" key="2">
    <citation type="journal article" date="2013" name="PLoS ONE">
        <title>Whole genome mapping and re-organization of the nuclear and mitochondrial genomes of Babesia microti isolates.</title>
        <authorList>
            <person name="Cornillot E."/>
            <person name="Dassouli A."/>
            <person name="Garg A."/>
            <person name="Pachikara N."/>
            <person name="Randazzo S."/>
            <person name="Depoix D."/>
            <person name="Carcy B."/>
            <person name="Delbecq S."/>
            <person name="Frutos R."/>
            <person name="Silva J.C."/>
            <person name="Sutton R."/>
            <person name="Krause P.J."/>
            <person name="Mamoun C.B."/>
        </authorList>
    </citation>
    <scope>NUCLEOTIDE SEQUENCE [LARGE SCALE GENOMIC DNA]</scope>
    <source>
        <strain evidence="5 6">RI</strain>
    </source>
</reference>
<dbReference type="SUPFAM" id="SSF54160">
    <property type="entry name" value="Chromo domain-like"/>
    <property type="match status" value="2"/>
</dbReference>
<dbReference type="GO" id="GO:0005634">
    <property type="term" value="C:nucleus"/>
    <property type="evidence" value="ECO:0007669"/>
    <property type="project" value="UniProtKB-SubCell"/>
</dbReference>
<dbReference type="VEuPathDB" id="PiroplasmaDB:BmR1_04g08555"/>
<dbReference type="AlphaFoldDB" id="A0A1N6LY77"/>
<dbReference type="KEGG" id="bmic:BmR1_04g08555"/>
<evidence type="ECO:0000256" key="2">
    <source>
        <dbReference type="ARBA" id="ARBA00023242"/>
    </source>
</evidence>
<dbReference type="PROSITE" id="PS50013">
    <property type="entry name" value="CHROMO_2"/>
    <property type="match status" value="2"/>
</dbReference>
<dbReference type="Proteomes" id="UP000002899">
    <property type="component" value="Chromosome IV"/>
</dbReference>
<reference evidence="5 6" key="3">
    <citation type="journal article" date="2016" name="Sci. Rep.">
        <title>Genome-wide diversity and gene expression profiling of Babesia microti isolates identify polymorphic genes that mediate host-pathogen interactions.</title>
        <authorList>
            <person name="Silva J.C."/>
            <person name="Cornillot E."/>
            <person name="McCracken C."/>
            <person name="Usmani-Brown S."/>
            <person name="Dwivedi A."/>
            <person name="Ifeonu O.O."/>
            <person name="Crabtree J."/>
            <person name="Gotia H.T."/>
            <person name="Virji A.Z."/>
            <person name="Reynes C."/>
            <person name="Colinge J."/>
            <person name="Kumar V."/>
            <person name="Lawres L."/>
            <person name="Pazzi J.E."/>
            <person name="Pablo J.V."/>
            <person name="Hung C."/>
            <person name="Brancato J."/>
            <person name="Kumari P."/>
            <person name="Orvis J."/>
            <person name="Tretina K."/>
            <person name="Chibucos M."/>
            <person name="Ott S."/>
            <person name="Sadzewicz L."/>
            <person name="Sengamalay N."/>
            <person name="Shetty A.C."/>
            <person name="Su Q."/>
            <person name="Tallon L."/>
            <person name="Fraser C.M."/>
            <person name="Frutos R."/>
            <person name="Molina D.M."/>
            <person name="Krause P.J."/>
            <person name="Ben Mamoun C."/>
        </authorList>
    </citation>
    <scope>NUCLEOTIDE SEQUENCE [LARGE SCALE GENOMIC DNA]</scope>
    <source>
        <strain evidence="5 6">RI</strain>
    </source>
</reference>
<dbReference type="InterPro" id="IPR023779">
    <property type="entry name" value="Chromodomain_CS"/>
</dbReference>
<proteinExistence type="predicted"/>